<dbReference type="RefSeq" id="WP_250875281.1">
    <property type="nucleotide sequence ID" value="NZ_JALXFV010000008.1"/>
</dbReference>
<comment type="similarity">
    <text evidence="2">Belongs to the class-III pyridine nucleotide-disulfide oxidoreductase family.</text>
</comment>
<evidence type="ECO:0000259" key="8">
    <source>
        <dbReference type="Pfam" id="PF07992"/>
    </source>
</evidence>
<evidence type="ECO:0000313" key="10">
    <source>
        <dbReference type="Proteomes" id="UP001597187"/>
    </source>
</evidence>
<comment type="cofactor">
    <cofactor evidence="1">
        <name>FAD</name>
        <dbReference type="ChEBI" id="CHEBI:57692"/>
    </cofactor>
</comment>
<gene>
    <name evidence="9" type="ORF">ACFSBT_18940</name>
</gene>
<evidence type="ECO:0000259" key="7">
    <source>
        <dbReference type="Pfam" id="PF02852"/>
    </source>
</evidence>
<dbReference type="Gene3D" id="3.50.50.60">
    <property type="entry name" value="FAD/NAD(P)-binding domain"/>
    <property type="match status" value="2"/>
</dbReference>
<dbReference type="Pfam" id="PF07992">
    <property type="entry name" value="Pyr_redox_2"/>
    <property type="match status" value="1"/>
</dbReference>
<dbReference type="PRINTS" id="PR00411">
    <property type="entry name" value="PNDRDTASEI"/>
</dbReference>
<dbReference type="InterPro" id="IPR023753">
    <property type="entry name" value="FAD/NAD-binding_dom"/>
</dbReference>
<reference evidence="9 10" key="1">
    <citation type="journal article" date="2019" name="Int. J. Syst. Evol. Microbiol.">
        <title>The Global Catalogue of Microorganisms (GCM) 10K type strain sequencing project: providing services to taxonomists for standard genome sequencing and annotation.</title>
        <authorList>
            <consortium name="The Broad Institute Genomics Platform"/>
            <consortium name="The Broad Institute Genome Sequencing Center for Infectious Disease"/>
            <person name="Wu L."/>
            <person name="Ma J."/>
        </authorList>
    </citation>
    <scope>NUCLEOTIDE SEQUENCE [LARGE SCALE GENOMIC DNA]</scope>
    <source>
        <strain evidence="9 10">CGMCC 1.12563</strain>
    </source>
</reference>
<proteinExistence type="inferred from homology"/>
<dbReference type="InterPro" id="IPR004099">
    <property type="entry name" value="Pyr_nucl-diS_OxRdtase_dimer"/>
</dbReference>
<dbReference type="PANTHER" id="PTHR43429">
    <property type="entry name" value="PYRIDINE NUCLEOTIDE-DISULFIDE OXIDOREDUCTASE DOMAIN-CONTAINING"/>
    <property type="match status" value="1"/>
</dbReference>
<name>A0ABD6B0H3_9EURY</name>
<organism evidence="9 10">
    <name type="scientific">Halomarina rubra</name>
    <dbReference type="NCBI Taxonomy" id="2071873"/>
    <lineage>
        <taxon>Archaea</taxon>
        <taxon>Methanobacteriati</taxon>
        <taxon>Methanobacteriota</taxon>
        <taxon>Stenosarchaea group</taxon>
        <taxon>Halobacteria</taxon>
        <taxon>Halobacteriales</taxon>
        <taxon>Natronomonadaceae</taxon>
        <taxon>Halomarina</taxon>
    </lineage>
</organism>
<dbReference type="PRINTS" id="PR00368">
    <property type="entry name" value="FADPNR"/>
</dbReference>
<protein>
    <submittedName>
        <fullName evidence="9">FAD-dependent oxidoreductase</fullName>
    </submittedName>
</protein>
<dbReference type="PANTHER" id="PTHR43429:SF1">
    <property type="entry name" value="NAD(P)H SULFUR OXIDOREDUCTASE (COA-DEPENDENT)"/>
    <property type="match status" value="1"/>
</dbReference>
<keyword evidence="10" id="KW-1185">Reference proteome</keyword>
<feature type="domain" description="Pyridine nucleotide-disulphide oxidoreductase dimerisation" evidence="7">
    <location>
        <begin position="351"/>
        <end position="454"/>
    </location>
</feature>
<evidence type="ECO:0000313" key="9">
    <source>
        <dbReference type="EMBL" id="MFD1515361.1"/>
    </source>
</evidence>
<dbReference type="Pfam" id="PF02852">
    <property type="entry name" value="Pyr_redox_dim"/>
    <property type="match status" value="1"/>
</dbReference>
<dbReference type="AlphaFoldDB" id="A0ABD6B0H3"/>
<keyword evidence="3" id="KW-0285">Flavoprotein</keyword>
<keyword evidence="5" id="KW-0560">Oxidoreductase</keyword>
<evidence type="ECO:0000256" key="3">
    <source>
        <dbReference type="ARBA" id="ARBA00022630"/>
    </source>
</evidence>
<sequence length="472" mass="49458">MSETFVVVGGDAAGMSAASKAKRDAPALDVVVFEKGGYVSYSACGMPYYIEGTVEDLDELVAVTPEEFVDERGIDLRLYHEVLAVDPETRTVTVRGEDDTFEQSYDHLLLATGAAATTPPVDGTDLSCVFTLRSLDEAHAIRERLDGGPDETLDLDRDGQAVASFLTDRDPRRIGVVGAGYVGLEMADVLRARGCDVHLFQRSAHVLSGYDADVATVVEDHLRELGVTLHLGVSVTGLAADAGEVSAVETEEGSVPVDMVVVGTGVRPRTDLAVDAGVELGETGAIATDAYRRTNRPDVYAAGDCAEVHHVVADEPRYVPLALAANRHGRAVGRTVAGDPTVGGGVVGTAVTKVGDLEVARTGLTDAEDARSLGFDPVARTITAGSRASYYPGRAPITVRMVADRDSGKLLGAGMVGADVVAKRIDTVATALHAGMTVAEVERLDLAYAPPFSTVWDPVLTAAKVLAGALDE</sequence>
<comment type="caution">
    <text evidence="9">The sequence shown here is derived from an EMBL/GenBank/DDBJ whole genome shotgun (WGS) entry which is preliminary data.</text>
</comment>
<dbReference type="InterPro" id="IPR036188">
    <property type="entry name" value="FAD/NAD-bd_sf"/>
</dbReference>
<evidence type="ECO:0000256" key="2">
    <source>
        <dbReference type="ARBA" id="ARBA00009130"/>
    </source>
</evidence>
<keyword evidence="4" id="KW-0274">FAD</keyword>
<dbReference type="EMBL" id="JBHUDC010000008">
    <property type="protein sequence ID" value="MFD1515361.1"/>
    <property type="molecule type" value="Genomic_DNA"/>
</dbReference>
<evidence type="ECO:0000256" key="4">
    <source>
        <dbReference type="ARBA" id="ARBA00022827"/>
    </source>
</evidence>
<evidence type="ECO:0000256" key="6">
    <source>
        <dbReference type="ARBA" id="ARBA00023284"/>
    </source>
</evidence>
<keyword evidence="6" id="KW-0676">Redox-active center</keyword>
<accession>A0ABD6B0H3</accession>
<dbReference type="GO" id="GO:0016491">
    <property type="term" value="F:oxidoreductase activity"/>
    <property type="evidence" value="ECO:0007669"/>
    <property type="project" value="UniProtKB-KW"/>
</dbReference>
<evidence type="ECO:0000256" key="1">
    <source>
        <dbReference type="ARBA" id="ARBA00001974"/>
    </source>
</evidence>
<dbReference type="SUPFAM" id="SSF51905">
    <property type="entry name" value="FAD/NAD(P)-binding domain"/>
    <property type="match status" value="1"/>
</dbReference>
<evidence type="ECO:0000256" key="5">
    <source>
        <dbReference type="ARBA" id="ARBA00023002"/>
    </source>
</evidence>
<dbReference type="InterPro" id="IPR016156">
    <property type="entry name" value="FAD/NAD-linked_Rdtase_dimer_sf"/>
</dbReference>
<feature type="domain" description="FAD/NAD(P)-binding" evidence="8">
    <location>
        <begin position="5"/>
        <end position="324"/>
    </location>
</feature>
<dbReference type="InterPro" id="IPR050260">
    <property type="entry name" value="FAD-bd_OxRdtase"/>
</dbReference>
<dbReference type="Proteomes" id="UP001597187">
    <property type="component" value="Unassembled WGS sequence"/>
</dbReference>
<dbReference type="SUPFAM" id="SSF55424">
    <property type="entry name" value="FAD/NAD-linked reductases, dimerisation (C-terminal) domain"/>
    <property type="match status" value="1"/>
</dbReference>